<reference evidence="1" key="1">
    <citation type="journal article" date="2020" name="Stud. Mycol.">
        <title>101 Dothideomycetes genomes: a test case for predicting lifestyles and emergence of pathogens.</title>
        <authorList>
            <person name="Haridas S."/>
            <person name="Albert R."/>
            <person name="Binder M."/>
            <person name="Bloem J."/>
            <person name="Labutti K."/>
            <person name="Salamov A."/>
            <person name="Andreopoulos B."/>
            <person name="Baker S."/>
            <person name="Barry K."/>
            <person name="Bills G."/>
            <person name="Bluhm B."/>
            <person name="Cannon C."/>
            <person name="Castanera R."/>
            <person name="Culley D."/>
            <person name="Daum C."/>
            <person name="Ezra D."/>
            <person name="Gonzalez J."/>
            <person name="Henrissat B."/>
            <person name="Kuo A."/>
            <person name="Liang C."/>
            <person name="Lipzen A."/>
            <person name="Lutzoni F."/>
            <person name="Magnuson J."/>
            <person name="Mondo S."/>
            <person name="Nolan M."/>
            <person name="Ohm R."/>
            <person name="Pangilinan J."/>
            <person name="Park H.-J."/>
            <person name="Ramirez L."/>
            <person name="Alfaro M."/>
            <person name="Sun H."/>
            <person name="Tritt A."/>
            <person name="Yoshinaga Y."/>
            <person name="Zwiers L.-H."/>
            <person name="Turgeon B."/>
            <person name="Goodwin S."/>
            <person name="Spatafora J."/>
            <person name="Crous P."/>
            <person name="Grigoriev I."/>
        </authorList>
    </citation>
    <scope>NUCLEOTIDE SEQUENCE</scope>
    <source>
        <strain evidence="1">CBS 675.92</strain>
    </source>
</reference>
<dbReference type="EMBL" id="ML976988">
    <property type="protein sequence ID" value="KAF1957852.1"/>
    <property type="molecule type" value="Genomic_DNA"/>
</dbReference>
<gene>
    <name evidence="1" type="ORF">CC80DRAFT_34724</name>
</gene>
<dbReference type="AlphaFoldDB" id="A0A6A5U1Y2"/>
<accession>A0A6A5U1Y2</accession>
<evidence type="ECO:0000313" key="1">
    <source>
        <dbReference type="EMBL" id="KAF1957852.1"/>
    </source>
</evidence>
<keyword evidence="2" id="KW-1185">Reference proteome</keyword>
<sequence length="184" mass="20238">MFETAFVNACNIVLEDRNRFCGRDWALKSLEQGRLECLTCGKEVFEKLGSEPSSLAGIRLKVSLHLSHLAACPVVPNRRMEELLDRDIAACLVRGCAERILWSFPWWLASMASAQNTGRRAALSAPCSSVGRSTCLMMEARINGSIDVEPGRGRPMAAYCVLSSYIDHGGQRLLSSLCVRCKIG</sequence>
<protein>
    <submittedName>
        <fullName evidence="1">Uncharacterized protein</fullName>
    </submittedName>
</protein>
<organism evidence="1 2">
    <name type="scientific">Byssothecium circinans</name>
    <dbReference type="NCBI Taxonomy" id="147558"/>
    <lineage>
        <taxon>Eukaryota</taxon>
        <taxon>Fungi</taxon>
        <taxon>Dikarya</taxon>
        <taxon>Ascomycota</taxon>
        <taxon>Pezizomycotina</taxon>
        <taxon>Dothideomycetes</taxon>
        <taxon>Pleosporomycetidae</taxon>
        <taxon>Pleosporales</taxon>
        <taxon>Massarineae</taxon>
        <taxon>Massarinaceae</taxon>
        <taxon>Byssothecium</taxon>
    </lineage>
</organism>
<proteinExistence type="predicted"/>
<evidence type="ECO:0000313" key="2">
    <source>
        <dbReference type="Proteomes" id="UP000800035"/>
    </source>
</evidence>
<name>A0A6A5U1Y2_9PLEO</name>
<dbReference type="Proteomes" id="UP000800035">
    <property type="component" value="Unassembled WGS sequence"/>
</dbReference>